<proteinExistence type="predicted"/>
<reference evidence="2" key="1">
    <citation type="submission" date="2022-03" db="EMBL/GenBank/DDBJ databases">
        <title>A functionally conserved STORR gene fusion in Papaver species that diverged 16.8 million years ago.</title>
        <authorList>
            <person name="Catania T."/>
        </authorList>
    </citation>
    <scope>NUCLEOTIDE SEQUENCE</scope>
    <source>
        <strain evidence="2">S-191538</strain>
    </source>
</reference>
<gene>
    <name evidence="2" type="ORF">MKW94_015724</name>
</gene>
<feature type="non-terminal residue" evidence="2">
    <location>
        <position position="1"/>
    </location>
</feature>
<dbReference type="Proteomes" id="UP001177140">
    <property type="component" value="Unassembled WGS sequence"/>
</dbReference>
<dbReference type="EMBL" id="JAJJMA010219090">
    <property type="protein sequence ID" value="MCL7041001.1"/>
    <property type="molecule type" value="Genomic_DNA"/>
</dbReference>
<sequence>LSTADYVYCTKQGDAYCPGKDCQAIVFASPLPGSNCTTCSERCQGDFNDAYRGSFCYISPQDHVNRYCLCCVHQMADDAAYIPPTMAPAPGELAPQTPPYVEPVAPPQSPPFVEPAAPPQAPPVFTINQDPAVSCDKGYTVSTPVDDCDVCNEKCKSGSFTDDLEGVFCYDISAGTPSCNCCVRYGAALIFGMVYVLIPTAPPMLTPPPIVPPVVMPTQPTVAPQTPPCGEPVTAQAPPVMSPHDEPSAAPETPDPHAKKQKDKKHRKISPISPDVKPVAPTHGI</sequence>
<evidence type="ECO:0000313" key="2">
    <source>
        <dbReference type="EMBL" id="MCL7041001.1"/>
    </source>
</evidence>
<evidence type="ECO:0000313" key="3">
    <source>
        <dbReference type="Proteomes" id="UP001177140"/>
    </source>
</evidence>
<accession>A0AA41VGT9</accession>
<dbReference type="AlphaFoldDB" id="A0AA41VGT9"/>
<protein>
    <submittedName>
        <fullName evidence="2">Uncharacterized protein</fullName>
    </submittedName>
</protein>
<organism evidence="2 3">
    <name type="scientific">Papaver nudicaule</name>
    <name type="common">Iceland poppy</name>
    <dbReference type="NCBI Taxonomy" id="74823"/>
    <lineage>
        <taxon>Eukaryota</taxon>
        <taxon>Viridiplantae</taxon>
        <taxon>Streptophyta</taxon>
        <taxon>Embryophyta</taxon>
        <taxon>Tracheophyta</taxon>
        <taxon>Spermatophyta</taxon>
        <taxon>Magnoliopsida</taxon>
        <taxon>Ranunculales</taxon>
        <taxon>Papaveraceae</taxon>
        <taxon>Papaveroideae</taxon>
        <taxon>Papaver</taxon>
    </lineage>
</organism>
<name>A0AA41VGT9_PAPNU</name>
<feature type="compositionally biased region" description="Basic residues" evidence="1">
    <location>
        <begin position="259"/>
        <end position="269"/>
    </location>
</feature>
<keyword evidence="3" id="KW-1185">Reference proteome</keyword>
<comment type="caution">
    <text evidence="2">The sequence shown here is derived from an EMBL/GenBank/DDBJ whole genome shotgun (WGS) entry which is preliminary data.</text>
</comment>
<evidence type="ECO:0000256" key="1">
    <source>
        <dbReference type="SAM" id="MobiDB-lite"/>
    </source>
</evidence>
<feature type="region of interest" description="Disordered" evidence="1">
    <location>
        <begin position="221"/>
        <end position="285"/>
    </location>
</feature>